<dbReference type="OMA" id="IPLEFFW"/>
<dbReference type="AlphaFoldDB" id="A0A078GP49"/>
<dbReference type="InterPro" id="IPR012340">
    <property type="entry name" value="NA-bd_OB-fold"/>
</dbReference>
<evidence type="ECO:0000313" key="1">
    <source>
        <dbReference type="EMBL" id="CAF2078370.1"/>
    </source>
</evidence>
<reference evidence="1" key="3">
    <citation type="submission" date="2021-01" db="EMBL/GenBank/DDBJ databases">
        <authorList>
            <consortium name="Genoscope - CEA"/>
            <person name="William W."/>
        </authorList>
    </citation>
    <scope>NUCLEOTIDE SEQUENCE</scope>
</reference>
<dbReference type="Gene3D" id="2.40.50.140">
    <property type="entry name" value="Nucleic acid-binding proteins"/>
    <property type="match status" value="1"/>
</dbReference>
<evidence type="ECO:0000313" key="2">
    <source>
        <dbReference type="EMBL" id="CDY28340.1"/>
    </source>
</evidence>
<proteinExistence type="predicted"/>
<evidence type="ECO:0000313" key="3">
    <source>
        <dbReference type="Proteomes" id="UP000028999"/>
    </source>
</evidence>
<name>A0A078GP49_BRANA</name>
<dbReference type="EMBL" id="HG994365">
    <property type="protein sequence ID" value="CAF2078370.1"/>
    <property type="molecule type" value="Genomic_DNA"/>
</dbReference>
<reference evidence="2 3" key="1">
    <citation type="journal article" date="2014" name="Science">
        <title>Plant genetics. Early allopolyploid evolution in the post-Neolithic Brassica napus oilseed genome.</title>
        <authorList>
            <person name="Chalhoub B."/>
            <person name="Denoeud F."/>
            <person name="Liu S."/>
            <person name="Parkin I.A."/>
            <person name="Tang H."/>
            <person name="Wang X."/>
            <person name="Chiquet J."/>
            <person name="Belcram H."/>
            <person name="Tong C."/>
            <person name="Samans B."/>
            <person name="Correa M."/>
            <person name="Da Silva C."/>
            <person name="Just J."/>
            <person name="Falentin C."/>
            <person name="Koh C.S."/>
            <person name="Le Clainche I."/>
            <person name="Bernard M."/>
            <person name="Bento P."/>
            <person name="Noel B."/>
            <person name="Labadie K."/>
            <person name="Alberti A."/>
            <person name="Charles M."/>
            <person name="Arnaud D."/>
            <person name="Guo H."/>
            <person name="Daviaud C."/>
            <person name="Alamery S."/>
            <person name="Jabbari K."/>
            <person name="Zhao M."/>
            <person name="Edger P.P."/>
            <person name="Chelaifa H."/>
            <person name="Tack D."/>
            <person name="Lassalle G."/>
            <person name="Mestiri I."/>
            <person name="Schnel N."/>
            <person name="Le Paslier M.C."/>
            <person name="Fan G."/>
            <person name="Renault V."/>
            <person name="Bayer P.E."/>
            <person name="Golicz A.A."/>
            <person name="Manoli S."/>
            <person name="Lee T.H."/>
            <person name="Thi V.H."/>
            <person name="Chalabi S."/>
            <person name="Hu Q."/>
            <person name="Fan C."/>
            <person name="Tollenaere R."/>
            <person name="Lu Y."/>
            <person name="Battail C."/>
            <person name="Shen J."/>
            <person name="Sidebottom C.H."/>
            <person name="Wang X."/>
            <person name="Canaguier A."/>
            <person name="Chauveau A."/>
            <person name="Berard A."/>
            <person name="Deniot G."/>
            <person name="Guan M."/>
            <person name="Liu Z."/>
            <person name="Sun F."/>
            <person name="Lim Y.P."/>
            <person name="Lyons E."/>
            <person name="Town C.D."/>
            <person name="Bancroft I."/>
            <person name="Wang X."/>
            <person name="Meng J."/>
            <person name="Ma J."/>
            <person name="Pires J.C."/>
            <person name="King G.J."/>
            <person name="Brunel D."/>
            <person name="Delourme R."/>
            <person name="Renard M."/>
            <person name="Aury J.M."/>
            <person name="Adams K.L."/>
            <person name="Batley J."/>
            <person name="Snowdon R.J."/>
            <person name="Tost J."/>
            <person name="Edwards D."/>
            <person name="Zhou Y."/>
            <person name="Hua W."/>
            <person name="Sharpe A.G."/>
            <person name="Paterson A.H."/>
            <person name="Guan C."/>
            <person name="Wincker P."/>
        </authorList>
    </citation>
    <scope>NUCLEOTIDE SEQUENCE [LARGE SCALE GENOMIC DNA]</scope>
    <source>
        <strain evidence="3">cv. Darmor-bzh</strain>
    </source>
</reference>
<keyword evidence="3" id="KW-1185">Reference proteome</keyword>
<dbReference type="Proteomes" id="UP000028999">
    <property type="component" value="Unassembled WGS sequence"/>
</dbReference>
<organism evidence="2 3">
    <name type="scientific">Brassica napus</name>
    <name type="common">Rape</name>
    <dbReference type="NCBI Taxonomy" id="3708"/>
    <lineage>
        <taxon>Eukaryota</taxon>
        <taxon>Viridiplantae</taxon>
        <taxon>Streptophyta</taxon>
        <taxon>Embryophyta</taxon>
        <taxon>Tracheophyta</taxon>
        <taxon>Spermatophyta</taxon>
        <taxon>Magnoliopsida</taxon>
        <taxon>eudicotyledons</taxon>
        <taxon>Gunneridae</taxon>
        <taxon>Pentapetalae</taxon>
        <taxon>rosids</taxon>
        <taxon>malvids</taxon>
        <taxon>Brassicales</taxon>
        <taxon>Brassicaceae</taxon>
        <taxon>Brassiceae</taxon>
        <taxon>Brassica</taxon>
    </lineage>
</organism>
<dbReference type="EMBL" id="LK032218">
    <property type="protein sequence ID" value="CDY28340.1"/>
    <property type="molecule type" value="Genomic_DNA"/>
</dbReference>
<protein>
    <submittedName>
        <fullName evidence="1">(rape) hypothetical protein</fullName>
    </submittedName>
    <submittedName>
        <fullName evidence="2">BnaC01g35100D protein</fullName>
    </submittedName>
</protein>
<sequence length="226" mass="25472">MMPATVNVNRLATHMPNLKSSSVYSLTVFDVTRCNQNYRLSDSALLIRFSDSNSFNEVKPAVLIPLEFFWLRHNHSDMLCVANTNTQFLDLIGEITVVMSTVTDPSQDKNCVMATIKMDNDMYVTMSLFDSQAVKIHNQQETMRGNPRVVVATSVNPKMVGGRLFLNATSGTHIYFHKETTAGESFFYIYRAEMSVADETGEALFVCFDGVLTKLHNTRALYNLNK</sequence>
<dbReference type="PANTHER" id="PTHR47165">
    <property type="entry name" value="OS03G0429900 PROTEIN"/>
    <property type="match status" value="1"/>
</dbReference>
<gene>
    <name evidence="2" type="primary">BnaC01g35100D</name>
    <name evidence="1" type="ORF">DARMORV10_C01P47570.1</name>
    <name evidence="2" type="ORF">GSBRNA2T00040119001</name>
</gene>
<accession>A0A078GP49</accession>
<dbReference type="Proteomes" id="UP001295469">
    <property type="component" value="Chromosome C01"/>
</dbReference>
<dbReference type="PaxDb" id="3708-A0A078GP49"/>
<dbReference type="SMR" id="A0A078GP49"/>
<dbReference type="PANTHER" id="PTHR47165:SF4">
    <property type="entry name" value="OS03G0429900 PROTEIN"/>
    <property type="match status" value="1"/>
</dbReference>
<dbReference type="Gramene" id="CDY28340">
    <property type="protein sequence ID" value="CDY28340"/>
    <property type="gene ID" value="GSBRNA2T00040119001"/>
</dbReference>
<reference evidence="2" key="2">
    <citation type="submission" date="2014-06" db="EMBL/GenBank/DDBJ databases">
        <authorList>
            <person name="Genoscope - CEA"/>
        </authorList>
    </citation>
    <scope>NUCLEOTIDE SEQUENCE</scope>
</reference>